<organism evidence="1 2">
    <name type="scientific">Pseudogemmobacter humi</name>
    <dbReference type="NCBI Taxonomy" id="2483812"/>
    <lineage>
        <taxon>Bacteria</taxon>
        <taxon>Pseudomonadati</taxon>
        <taxon>Pseudomonadota</taxon>
        <taxon>Alphaproteobacteria</taxon>
        <taxon>Rhodobacterales</taxon>
        <taxon>Paracoccaceae</taxon>
        <taxon>Pseudogemmobacter</taxon>
    </lineage>
</organism>
<dbReference type="Pfam" id="PF03352">
    <property type="entry name" value="Adenine_glyco"/>
    <property type="match status" value="1"/>
</dbReference>
<proteinExistence type="predicted"/>
<dbReference type="InterPro" id="IPR005019">
    <property type="entry name" value="Adenine_glyco"/>
</dbReference>
<protein>
    <submittedName>
        <fullName evidence="1">3-methyl-adenine DNA glycosylase I</fullName>
    </submittedName>
</protein>
<dbReference type="EMBL" id="UXAW01000070">
    <property type="protein sequence ID" value="VDC28569.1"/>
    <property type="molecule type" value="Genomic_DNA"/>
</dbReference>
<dbReference type="InterPro" id="IPR052891">
    <property type="entry name" value="DNA-3mA_glycosylase"/>
</dbReference>
<evidence type="ECO:0000313" key="1">
    <source>
        <dbReference type="EMBL" id="VDC28569.1"/>
    </source>
</evidence>
<accession>A0A3P5XJ19</accession>
<dbReference type="RefSeq" id="WP_124086887.1">
    <property type="nucleotide sequence ID" value="NZ_UXAW01000070.1"/>
</dbReference>
<name>A0A3P5XJ19_9RHOB</name>
<dbReference type="Gene3D" id="1.10.340.30">
    <property type="entry name" value="Hypothetical protein, domain 2"/>
    <property type="match status" value="1"/>
</dbReference>
<dbReference type="InterPro" id="IPR011257">
    <property type="entry name" value="DNA_glycosylase"/>
</dbReference>
<keyword evidence="2" id="KW-1185">Reference proteome</keyword>
<gene>
    <name evidence="1" type="ORF">XINFAN_02147</name>
</gene>
<sequence>MRSLTEILAIAAARKGGSDAVLAGAAGPLPREDLAAIPDDRWLAAMARGILKAGISWKVVGNKWPGIEAAFDGFDPGRVSLYDDDRIDALVSDARVIRSGPKILAIRHNAVFLRENPGFGRRVADWPDEDFAGLLAWLGREGSRLGGTTGQYMLRHMGKESYVLTSDVVARLKAEGVIDGPATSAKAMKAIQQAFNRWRAESGLPFNTIGRVLAQSIDG</sequence>
<dbReference type="PANTHER" id="PTHR30037:SF3">
    <property type="entry name" value="BLR0857 PROTEIN"/>
    <property type="match status" value="1"/>
</dbReference>
<dbReference type="GO" id="GO:0008725">
    <property type="term" value="F:DNA-3-methyladenine glycosylase activity"/>
    <property type="evidence" value="ECO:0007669"/>
    <property type="project" value="InterPro"/>
</dbReference>
<reference evidence="1 2" key="1">
    <citation type="submission" date="2018-11" db="EMBL/GenBank/DDBJ databases">
        <authorList>
            <person name="Criscuolo A."/>
        </authorList>
    </citation>
    <scope>NUCLEOTIDE SEQUENCE [LARGE SCALE GENOMIC DNA]</scope>
    <source>
        <strain evidence="1">ACIP111625</strain>
    </source>
</reference>
<dbReference type="AlphaFoldDB" id="A0A3P5XJ19"/>
<dbReference type="OrthoDB" id="9795156at2"/>
<evidence type="ECO:0000313" key="2">
    <source>
        <dbReference type="Proteomes" id="UP000277498"/>
    </source>
</evidence>
<dbReference type="Proteomes" id="UP000277498">
    <property type="component" value="Unassembled WGS sequence"/>
</dbReference>
<dbReference type="SUPFAM" id="SSF48150">
    <property type="entry name" value="DNA-glycosylase"/>
    <property type="match status" value="1"/>
</dbReference>
<dbReference type="GO" id="GO:0006284">
    <property type="term" value="P:base-excision repair"/>
    <property type="evidence" value="ECO:0007669"/>
    <property type="project" value="InterPro"/>
</dbReference>
<dbReference type="PANTHER" id="PTHR30037">
    <property type="entry name" value="DNA-3-METHYLADENINE GLYCOSYLASE 1"/>
    <property type="match status" value="1"/>
</dbReference>